<accession>A0A9P8PMK0</accession>
<reference evidence="2" key="1">
    <citation type="journal article" date="2021" name="Open Biol.">
        <title>Shared evolutionary footprints suggest mitochondrial oxidative damage underlies multiple complex I losses in fungi.</title>
        <authorList>
            <person name="Schikora-Tamarit M.A."/>
            <person name="Marcet-Houben M."/>
            <person name="Nosek J."/>
            <person name="Gabaldon T."/>
        </authorList>
    </citation>
    <scope>NUCLEOTIDE SEQUENCE</scope>
    <source>
        <strain evidence="2">CBS6341</strain>
    </source>
</reference>
<evidence type="ECO:0000256" key="1">
    <source>
        <dbReference type="SAM" id="Phobius"/>
    </source>
</evidence>
<keyword evidence="1" id="KW-0472">Membrane</keyword>
<keyword evidence="3" id="KW-1185">Reference proteome</keyword>
<protein>
    <submittedName>
        <fullName evidence="2">Uncharacterized protein</fullName>
    </submittedName>
</protein>
<evidence type="ECO:0000313" key="2">
    <source>
        <dbReference type="EMBL" id="KAH3675058.1"/>
    </source>
</evidence>
<feature type="transmembrane region" description="Helical" evidence="1">
    <location>
        <begin position="74"/>
        <end position="95"/>
    </location>
</feature>
<proteinExistence type="predicted"/>
<organism evidence="2 3">
    <name type="scientific">Wickerhamomyces mucosus</name>
    <dbReference type="NCBI Taxonomy" id="1378264"/>
    <lineage>
        <taxon>Eukaryota</taxon>
        <taxon>Fungi</taxon>
        <taxon>Dikarya</taxon>
        <taxon>Ascomycota</taxon>
        <taxon>Saccharomycotina</taxon>
        <taxon>Saccharomycetes</taxon>
        <taxon>Phaffomycetales</taxon>
        <taxon>Wickerhamomycetaceae</taxon>
        <taxon>Wickerhamomyces</taxon>
    </lineage>
</organism>
<dbReference type="Proteomes" id="UP000769528">
    <property type="component" value="Unassembled WGS sequence"/>
</dbReference>
<keyword evidence="1" id="KW-1133">Transmembrane helix</keyword>
<comment type="caution">
    <text evidence="2">The sequence shown here is derived from an EMBL/GenBank/DDBJ whole genome shotgun (WGS) entry which is preliminary data.</text>
</comment>
<name>A0A9P8PMK0_9ASCO</name>
<gene>
    <name evidence="2" type="ORF">WICMUC_002890</name>
</gene>
<keyword evidence="1" id="KW-0812">Transmembrane</keyword>
<dbReference type="EMBL" id="JAEUBF010000782">
    <property type="protein sequence ID" value="KAH3675058.1"/>
    <property type="molecule type" value="Genomic_DNA"/>
</dbReference>
<sequence>MKSGISVKILVTSFSVSAENSVVSEGTVESEREFDEKLLEFDEDIDSELFIAYPSSSLDKINGTEFKIFDTNPVLFSTFLTFSVLTMALTMFTGFRNNVMKNLTALLILQLY</sequence>
<dbReference type="AlphaFoldDB" id="A0A9P8PMK0"/>
<evidence type="ECO:0000313" key="3">
    <source>
        <dbReference type="Proteomes" id="UP000769528"/>
    </source>
</evidence>
<reference evidence="2" key="2">
    <citation type="submission" date="2021-01" db="EMBL/GenBank/DDBJ databases">
        <authorList>
            <person name="Schikora-Tamarit M.A."/>
        </authorList>
    </citation>
    <scope>NUCLEOTIDE SEQUENCE</scope>
    <source>
        <strain evidence="2">CBS6341</strain>
    </source>
</reference>